<dbReference type="SUPFAM" id="SSF117281">
    <property type="entry name" value="Kelch motif"/>
    <property type="match status" value="1"/>
</dbReference>
<dbReference type="Proteomes" id="UP001652680">
    <property type="component" value="Unassembled WGS sequence"/>
</dbReference>
<sequence>MECSEIVGSTFSSGDQVSASDDLNAAQILQPDCVNRNFMDIEDNVDRHAANNLSGFRWKRVLNPTGPQPRPRHGHRAINIKELMVVFGGGNEGIVDELHVYNTVTNQWYVPVLKGDVPNGCAAYGFVVEGTRMFVFGGMIEYGKYSNELYELQATKWEWRKMYPESPDSGLPPCPRLGHSFTMVGEKIFLFGGLANESDDPKNNIPKYLNDLYILDTRGVHSHNGKWIVPKTYGDSPPPRESHTGISFASKVTGNLNLLIYGGMSGCRLGDLWLLDTDSMTWSKPRTLGPAPLPRSLHSSTMIANKMYVFGGWVPLVINDSKSTTEREWKCTNTLAVLDLETMTWDNVTLDTVEENVPRARAGHCAVGIQSRLYVWSGRDGYRKAWNNQVRVCCKDLWYLEVSKPLYAVKVALVRASTHALELSWTATTFAAAYVLQVQKIEQPANPSFKPLIQNIAQQGTNKAGASSGSAVPENCSESALTLGVEATSTVLKLEKNIMQRPGSPTETHIQPSVELLPSISPPVSPASIVQKRPSPAAGTALTTSTSAISVQPQISVISSTAVVAGSNTTSSSSSVSSILQKFRPSATTLRPSTTTTVAGTTSVADSLAMRVPSTMAANVVLSSVASSSALRIVPSVNTSQTLRLASAQTSGSSSGGSAAVNILKTSLPSAAAQSQSAVPATTSIGGKQYFIQKPLTLAPNVQLQFVKTSSGGMTVQTLPKVNFNVPKGTTPHGISITSPQLASGTTQIQGTLPGNQLQKPIVSGNVLKLVSPHSMASGKLIMKNTNILQMGKVTPNVMGGKPAFVITNKQGAQLGNQQIIIVTTGGSVRTVPASTVMTTASAGGSATGSNIVSIVSSTSTTASPLQAISGQRTVMSNQSGVKMLRNISTVQTSSSVAIGQKAGATPIHQKTALYIGGKAVTVMSTNASMAASGNISNKVMVLPGTGSTNSATSAINARKSFVFNAGNNPRAVTLATKNVHAKIIPSVQPLKETISETLVSVADMKDTDPMDDIIEQLDGAGDLLKLSESEAHPGSEEEDNNDNNATSSSASASISTGGDTSTSLRGQNTNNMEQPVQIVEDSGVSSTTGAIAIESVDKMETPKMSVKENINVETMVKSTSAADDPNHPTKFETEAATILTTIKSAEALEGSTDMNKDPGKSIIESYNENIEKKEDSKFIHEQESVSLVSSQNTHQYQSVDGSHLEALASAAVLQAATADATTLANSCQAIKELIERPGIEAQPRISNVAENPQTNVQSNSVVIAVQNTTQNENQKWHTVGVFKDLSHTVTSYIDSNCISESLLNGIDVDNLPDFSKFPRINLDPGTAYRFRLSAINTCGRGEWGEISSFKTCLPGFPGAPSAIKISKDVKEGAHLTWEPPPAQKTKEIIEYSVYLAVKPTAKDKALSTPQLAFVRVYVGAANQCTVPNASLSNAHVDCSNKPAIIFRIAARNQKGYGPATQVRWLQDPATTKLQIPSNTPNLKRSQEKTTIGTNSAANSFCSPHKRGRNGLHE</sequence>
<dbReference type="SUPFAM" id="SSF49265">
    <property type="entry name" value="Fibronectin type III"/>
    <property type="match status" value="1"/>
</dbReference>
<evidence type="ECO:0000313" key="8">
    <source>
        <dbReference type="Proteomes" id="UP001652680"/>
    </source>
</evidence>
<dbReference type="EnsemblMetazoa" id="XM_044460567.1">
    <property type="protein sequence ID" value="XP_044316502.1"/>
    <property type="gene ID" value="LOC108040159"/>
</dbReference>
<dbReference type="RefSeq" id="XP_044316500.1">
    <property type="nucleotide sequence ID" value="XM_044460565.1"/>
</dbReference>
<dbReference type="InterPro" id="IPR043536">
    <property type="entry name" value="HCF1/2"/>
</dbReference>
<dbReference type="InterPro" id="IPR036116">
    <property type="entry name" value="FN3_sf"/>
</dbReference>
<dbReference type="PROSITE" id="PS50853">
    <property type="entry name" value="FN3"/>
    <property type="match status" value="1"/>
</dbReference>
<dbReference type="EnsemblMetazoa" id="XM_044460566.1">
    <property type="protein sequence ID" value="XP_044316501.1"/>
    <property type="gene ID" value="LOC108040159"/>
</dbReference>
<feature type="compositionally biased region" description="Low complexity" evidence="5">
    <location>
        <begin position="1043"/>
        <end position="1064"/>
    </location>
</feature>
<keyword evidence="8" id="KW-1185">Reference proteome</keyword>
<dbReference type="Gene3D" id="2.60.40.10">
    <property type="entry name" value="Immunoglobulins"/>
    <property type="match status" value="2"/>
</dbReference>
<protein>
    <recommendedName>
        <fullName evidence="6">Fibronectin type-III domain-containing protein</fullName>
    </recommendedName>
</protein>
<dbReference type="CDD" id="cd00063">
    <property type="entry name" value="FN3"/>
    <property type="match status" value="2"/>
</dbReference>
<reference evidence="8" key="1">
    <citation type="journal article" date="2021" name="Elife">
        <title>Highly contiguous assemblies of 101 drosophilid genomes.</title>
        <authorList>
            <person name="Kim B.Y."/>
            <person name="Wang J.R."/>
            <person name="Miller D.E."/>
            <person name="Barmina O."/>
            <person name="Delaney E."/>
            <person name="Thompson A."/>
            <person name="Comeault A.A."/>
            <person name="Peede D."/>
            <person name="D'Agostino E.R."/>
            <person name="Pelaez J."/>
            <person name="Aguilar J.M."/>
            <person name="Haji D."/>
            <person name="Matsunaga T."/>
            <person name="Armstrong E.E."/>
            <person name="Zych M."/>
            <person name="Ogawa Y."/>
            <person name="Stamenkovic-Radak M."/>
            <person name="Jelic M."/>
            <person name="Veselinovic M.S."/>
            <person name="Tanaskovic M."/>
            <person name="Eric P."/>
            <person name="Gao J.J."/>
            <person name="Katoh T.K."/>
            <person name="Toda M.J."/>
            <person name="Watabe H."/>
            <person name="Watada M."/>
            <person name="Davis J.S."/>
            <person name="Moyle L.C."/>
            <person name="Manoli G."/>
            <person name="Bertolini E."/>
            <person name="Kostal V."/>
            <person name="Hawley R.S."/>
            <person name="Takahashi A."/>
            <person name="Jones C.D."/>
            <person name="Price D.K."/>
            <person name="Whiteman N."/>
            <person name="Kopp A."/>
            <person name="Matute D.R."/>
            <person name="Petrov D.A."/>
        </authorList>
    </citation>
    <scope>NUCLEOTIDE SEQUENCE [LARGE SCALE GENOMIC DNA]</scope>
</reference>
<organism evidence="7 8">
    <name type="scientific">Drosophila rhopaloa</name>
    <name type="common">Fruit fly</name>
    <dbReference type="NCBI Taxonomy" id="1041015"/>
    <lineage>
        <taxon>Eukaryota</taxon>
        <taxon>Metazoa</taxon>
        <taxon>Ecdysozoa</taxon>
        <taxon>Arthropoda</taxon>
        <taxon>Hexapoda</taxon>
        <taxon>Insecta</taxon>
        <taxon>Pterygota</taxon>
        <taxon>Neoptera</taxon>
        <taxon>Endopterygota</taxon>
        <taxon>Diptera</taxon>
        <taxon>Brachycera</taxon>
        <taxon>Muscomorpha</taxon>
        <taxon>Ephydroidea</taxon>
        <taxon>Drosophilidae</taxon>
        <taxon>Drosophila</taxon>
        <taxon>Sophophora</taxon>
    </lineage>
</organism>
<dbReference type="Pfam" id="PF13854">
    <property type="entry name" value="Kelch_HCF"/>
    <property type="match status" value="1"/>
</dbReference>
<keyword evidence="3" id="KW-0677">Repeat</keyword>
<dbReference type="PANTHER" id="PTHR46003">
    <property type="entry name" value="HOST CELL FACTOR"/>
    <property type="match status" value="1"/>
</dbReference>
<dbReference type="Gene3D" id="2.120.10.80">
    <property type="entry name" value="Kelch-type beta propeller"/>
    <property type="match status" value="2"/>
</dbReference>
<feature type="compositionally biased region" description="Basic residues" evidence="5">
    <location>
        <begin position="1504"/>
        <end position="1514"/>
    </location>
</feature>
<dbReference type="RefSeq" id="XP_044316502.1">
    <property type="nucleotide sequence ID" value="XM_044460567.1"/>
</dbReference>
<dbReference type="RefSeq" id="XP_044316499.1">
    <property type="nucleotide sequence ID" value="XM_044460564.1"/>
</dbReference>
<dbReference type="InterPro" id="IPR003961">
    <property type="entry name" value="FN3_dom"/>
</dbReference>
<evidence type="ECO:0000313" key="7">
    <source>
        <dbReference type="EnsemblMetazoa" id="XP_044316502.1"/>
    </source>
</evidence>
<keyword evidence="2" id="KW-0880">Kelch repeat</keyword>
<dbReference type="SMART" id="SM00060">
    <property type="entry name" value="FN3"/>
    <property type="match status" value="2"/>
</dbReference>
<name>A0ABM5JCF5_DRORH</name>
<evidence type="ECO:0000256" key="5">
    <source>
        <dbReference type="SAM" id="MobiDB-lite"/>
    </source>
</evidence>
<dbReference type="GeneID" id="108040159"/>
<reference evidence="7" key="2">
    <citation type="submission" date="2025-05" db="UniProtKB">
        <authorList>
            <consortium name="EnsemblMetazoa"/>
        </authorList>
    </citation>
    <scope>IDENTIFICATION</scope>
</reference>
<dbReference type="RefSeq" id="XP_044316498.1">
    <property type="nucleotide sequence ID" value="XM_044460563.1"/>
</dbReference>
<dbReference type="Gene3D" id="6.10.250.2590">
    <property type="match status" value="1"/>
</dbReference>
<dbReference type="EnsemblMetazoa" id="XM_044460564.1">
    <property type="protein sequence ID" value="XP_044316499.1"/>
    <property type="gene ID" value="LOC108040159"/>
</dbReference>
<evidence type="ECO:0000259" key="6">
    <source>
        <dbReference type="PROSITE" id="PS50853"/>
    </source>
</evidence>
<dbReference type="RefSeq" id="XP_044316501.1">
    <property type="nucleotide sequence ID" value="XM_044460566.1"/>
</dbReference>
<accession>A0ABM5JCF5</accession>
<feature type="region of interest" description="Disordered" evidence="5">
    <location>
        <begin position="1030"/>
        <end position="1071"/>
    </location>
</feature>
<dbReference type="InterPro" id="IPR015915">
    <property type="entry name" value="Kelch-typ_b-propeller"/>
</dbReference>
<evidence type="ECO:0000256" key="4">
    <source>
        <dbReference type="ARBA" id="ARBA00023242"/>
    </source>
</evidence>
<dbReference type="EnsemblMetazoa" id="XM_044460565.1">
    <property type="protein sequence ID" value="XP_044316500.1"/>
    <property type="gene ID" value="LOC108040159"/>
</dbReference>
<comment type="subcellular location">
    <subcellularLocation>
        <location evidence="1">Nucleus</location>
    </subcellularLocation>
</comment>
<proteinExistence type="predicted"/>
<dbReference type="EnsemblMetazoa" id="XM_044460563.1">
    <property type="protein sequence ID" value="XP_044316498.1"/>
    <property type="gene ID" value="LOC108040159"/>
</dbReference>
<dbReference type="InterPro" id="IPR059124">
    <property type="entry name" value="Kelch_HCF"/>
</dbReference>
<evidence type="ECO:0000256" key="3">
    <source>
        <dbReference type="ARBA" id="ARBA00022737"/>
    </source>
</evidence>
<dbReference type="PANTHER" id="PTHR46003:SF1">
    <property type="entry name" value="HOST CELL FACTOR"/>
    <property type="match status" value="1"/>
</dbReference>
<feature type="compositionally biased region" description="Polar residues" evidence="5">
    <location>
        <begin position="1479"/>
        <end position="1502"/>
    </location>
</feature>
<evidence type="ECO:0000256" key="2">
    <source>
        <dbReference type="ARBA" id="ARBA00022441"/>
    </source>
</evidence>
<keyword evidence="4" id="KW-0539">Nucleus</keyword>
<feature type="domain" description="Fibronectin type-III" evidence="6">
    <location>
        <begin position="1253"/>
        <end position="1355"/>
    </location>
</feature>
<evidence type="ECO:0000256" key="1">
    <source>
        <dbReference type="ARBA" id="ARBA00004123"/>
    </source>
</evidence>
<dbReference type="InterPro" id="IPR013783">
    <property type="entry name" value="Ig-like_fold"/>
</dbReference>
<feature type="region of interest" description="Disordered" evidence="5">
    <location>
        <begin position="1479"/>
        <end position="1514"/>
    </location>
</feature>